<dbReference type="CDD" id="cd23659">
    <property type="entry name" value="USP_At3g01520-like"/>
    <property type="match status" value="1"/>
</dbReference>
<protein>
    <submittedName>
        <fullName evidence="3">Universal stress protein</fullName>
    </submittedName>
</protein>
<dbReference type="InterPro" id="IPR006015">
    <property type="entry name" value="Universal_stress_UspA"/>
</dbReference>
<keyword evidence="4" id="KW-1185">Reference proteome</keyword>
<accession>A0A345P7N5</accession>
<evidence type="ECO:0000256" key="1">
    <source>
        <dbReference type="ARBA" id="ARBA00008791"/>
    </source>
</evidence>
<dbReference type="InterPro" id="IPR014729">
    <property type="entry name" value="Rossmann-like_a/b/a_fold"/>
</dbReference>
<dbReference type="Proteomes" id="UP000253940">
    <property type="component" value="Chromosome"/>
</dbReference>
<evidence type="ECO:0000259" key="2">
    <source>
        <dbReference type="Pfam" id="PF00582"/>
    </source>
</evidence>
<comment type="similarity">
    <text evidence="1">Belongs to the universal stress protein A family.</text>
</comment>
<reference evidence="3 4" key="1">
    <citation type="submission" date="2018-07" db="EMBL/GenBank/DDBJ databases">
        <title>Genome sequencing of Moraxellaceae gen. HYN0046.</title>
        <authorList>
            <person name="Kim M."/>
            <person name="Yi H."/>
        </authorList>
    </citation>
    <scope>NUCLEOTIDE SEQUENCE [LARGE SCALE GENOMIC DNA]</scope>
    <source>
        <strain evidence="3 4">HYN0046</strain>
    </source>
</reference>
<dbReference type="InterPro" id="IPR006016">
    <property type="entry name" value="UspA"/>
</dbReference>
<dbReference type="PRINTS" id="PR01438">
    <property type="entry name" value="UNVRSLSTRESS"/>
</dbReference>
<organism evidence="3 4">
    <name type="scientific">Aquirhabdus parva</name>
    <dbReference type="NCBI Taxonomy" id="2283318"/>
    <lineage>
        <taxon>Bacteria</taxon>
        <taxon>Pseudomonadati</taxon>
        <taxon>Pseudomonadota</taxon>
        <taxon>Gammaproteobacteria</taxon>
        <taxon>Moraxellales</taxon>
        <taxon>Moraxellaceae</taxon>
        <taxon>Aquirhabdus</taxon>
    </lineage>
</organism>
<dbReference type="AlphaFoldDB" id="A0A345P7N5"/>
<dbReference type="PANTHER" id="PTHR46268">
    <property type="entry name" value="STRESS RESPONSE PROTEIN NHAX"/>
    <property type="match status" value="1"/>
</dbReference>
<dbReference type="KEGG" id="mbah:HYN46_10850"/>
<dbReference type="OrthoDB" id="9792500at2"/>
<dbReference type="SUPFAM" id="SSF52402">
    <property type="entry name" value="Adenine nucleotide alpha hydrolases-like"/>
    <property type="match status" value="1"/>
</dbReference>
<evidence type="ECO:0000313" key="4">
    <source>
        <dbReference type="Proteomes" id="UP000253940"/>
    </source>
</evidence>
<dbReference type="EMBL" id="CP031222">
    <property type="protein sequence ID" value="AXI03294.1"/>
    <property type="molecule type" value="Genomic_DNA"/>
</dbReference>
<dbReference type="Gene3D" id="3.40.50.620">
    <property type="entry name" value="HUPs"/>
    <property type="match status" value="1"/>
</dbReference>
<feature type="domain" description="UspA" evidence="2">
    <location>
        <begin position="2"/>
        <end position="150"/>
    </location>
</feature>
<dbReference type="Pfam" id="PF00582">
    <property type="entry name" value="Usp"/>
    <property type="match status" value="1"/>
</dbReference>
<dbReference type="RefSeq" id="WP_114899403.1">
    <property type="nucleotide sequence ID" value="NZ_CP031222.1"/>
</dbReference>
<proteinExistence type="inferred from homology"/>
<evidence type="ECO:0000313" key="3">
    <source>
        <dbReference type="EMBL" id="AXI03294.1"/>
    </source>
</evidence>
<name>A0A345P7N5_9GAMM</name>
<gene>
    <name evidence="3" type="ORF">HYN46_10850</name>
</gene>
<dbReference type="PANTHER" id="PTHR46268:SF15">
    <property type="entry name" value="UNIVERSAL STRESS PROTEIN HP_0031"/>
    <property type="match status" value="1"/>
</dbReference>
<sequence>MMYKNILVAVDGSPTSKLALHEALRLAKEGAQVRAVNVVENPLAGYMTLTMVYSYEVMHGAFLKVSQDILKGAQKDAENLGHIKLETSLIDLGATADFDIAPALVKAATDFQADLIVIGTHGRRGIKRLFLGSVAENVIRQSLVPVLLIRDAEKTH</sequence>